<proteinExistence type="predicted"/>
<accession>A0A917HIP3</accession>
<comment type="caution">
    <text evidence="1">The sequence shown here is derived from an EMBL/GenBank/DDBJ whole genome shotgun (WGS) entry which is preliminary data.</text>
</comment>
<evidence type="ECO:0000313" key="2">
    <source>
        <dbReference type="Proteomes" id="UP000600247"/>
    </source>
</evidence>
<dbReference type="EMBL" id="BMHY01000009">
    <property type="protein sequence ID" value="GGG79773.1"/>
    <property type="molecule type" value="Genomic_DNA"/>
</dbReference>
<keyword evidence="2" id="KW-1185">Reference proteome</keyword>
<name>A0A917HIP3_9BACL</name>
<dbReference type="AlphaFoldDB" id="A0A917HIP3"/>
<evidence type="ECO:0000313" key="1">
    <source>
        <dbReference type="EMBL" id="GGG79773.1"/>
    </source>
</evidence>
<protein>
    <submittedName>
        <fullName evidence="1">Uncharacterized protein</fullName>
    </submittedName>
</protein>
<reference evidence="1 2" key="1">
    <citation type="journal article" date="2014" name="Int. J. Syst. Evol. Microbiol.">
        <title>Complete genome sequence of Corynebacterium casei LMG S-19264T (=DSM 44701T), isolated from a smear-ripened cheese.</title>
        <authorList>
            <consortium name="US DOE Joint Genome Institute (JGI-PGF)"/>
            <person name="Walter F."/>
            <person name="Albersmeier A."/>
            <person name="Kalinowski J."/>
            <person name="Ruckert C."/>
        </authorList>
    </citation>
    <scope>NUCLEOTIDE SEQUENCE [LARGE SCALE GENOMIC DNA]</scope>
    <source>
        <strain evidence="1 2">CGMCC 1.15286</strain>
    </source>
</reference>
<dbReference type="RefSeq" id="WP_188891076.1">
    <property type="nucleotide sequence ID" value="NZ_BMHY01000009.1"/>
</dbReference>
<gene>
    <name evidence="1" type="ORF">GCM10010918_41080</name>
</gene>
<organism evidence="1 2">
    <name type="scientific">Paenibacillus radicis</name>
    <name type="common">ex Gao et al. 2016</name>
    <dbReference type="NCBI Taxonomy" id="1737354"/>
    <lineage>
        <taxon>Bacteria</taxon>
        <taxon>Bacillati</taxon>
        <taxon>Bacillota</taxon>
        <taxon>Bacilli</taxon>
        <taxon>Bacillales</taxon>
        <taxon>Paenibacillaceae</taxon>
        <taxon>Paenibacillus</taxon>
    </lineage>
</organism>
<sequence>MLPFQNQVDRLRKYEPVCYTICFTLLRDEQNAALAAQQLLLQLFNDHHFWKLEENKRDRYVLRAAGPICCEQLKNTRYMKTS</sequence>
<dbReference type="Proteomes" id="UP000600247">
    <property type="component" value="Unassembled WGS sequence"/>
</dbReference>